<reference evidence="2 3" key="1">
    <citation type="submission" date="2013-08" db="EMBL/GenBank/DDBJ databases">
        <authorList>
            <consortium name="DOE Joint Genome Institute"/>
            <person name="Eisen J."/>
            <person name="Huntemann M."/>
            <person name="Han J."/>
            <person name="Chen A."/>
            <person name="Kyrpides N."/>
            <person name="Mavromatis K."/>
            <person name="Markowitz V."/>
            <person name="Palaniappan K."/>
            <person name="Ivanova N."/>
            <person name="Schaumberg A."/>
            <person name="Pati A."/>
            <person name="Liolios K."/>
            <person name="Nordberg H.P."/>
            <person name="Cantor M.N."/>
            <person name="Hua S.X."/>
            <person name="Woyke T."/>
        </authorList>
    </citation>
    <scope>NUCLEOTIDE SEQUENCE [LARGE SCALE GENOMIC DNA]</scope>
    <source>
        <strain evidence="2 3">DSM 2278</strain>
    </source>
</reference>
<protein>
    <submittedName>
        <fullName evidence="2">Dihydrofolate reductase</fullName>
    </submittedName>
</protein>
<sequence>MREVILLITCSLDGYIADENGNVDWLLDEDEYDFDSFLAKTDTLLMGHKTYRQVLGFGKWPYEGKECYVFTTRSPYPEDEKINDRIIFSNDPVGVTENLILGTGGFIWVVGGSSIISPLLNKGLISELRIAIQPIILGKGIPLFRDIRKDIRLDLKSSQEYESGIIELVYHLHKK</sequence>
<keyword evidence="3" id="KW-1185">Reference proteome</keyword>
<evidence type="ECO:0000259" key="1">
    <source>
        <dbReference type="Pfam" id="PF01872"/>
    </source>
</evidence>
<accession>W9DUM3</accession>
<dbReference type="EMBL" id="AZAJ01000001">
    <property type="protein sequence ID" value="ETA69503.1"/>
    <property type="molecule type" value="Genomic_DNA"/>
</dbReference>
<name>W9DUM3_METTI</name>
<dbReference type="AlphaFoldDB" id="W9DUM3"/>
<dbReference type="Gene3D" id="3.40.430.10">
    <property type="entry name" value="Dihydrofolate Reductase, subunit A"/>
    <property type="match status" value="1"/>
</dbReference>
<evidence type="ECO:0000313" key="3">
    <source>
        <dbReference type="Proteomes" id="UP000019483"/>
    </source>
</evidence>
<dbReference type="InterPro" id="IPR050765">
    <property type="entry name" value="Riboflavin_Biosynth_HTPR"/>
</dbReference>
<organism evidence="2 3">
    <name type="scientific">Methanolobus tindarius DSM 2278</name>
    <dbReference type="NCBI Taxonomy" id="1090322"/>
    <lineage>
        <taxon>Archaea</taxon>
        <taxon>Methanobacteriati</taxon>
        <taxon>Methanobacteriota</taxon>
        <taxon>Stenosarchaea group</taxon>
        <taxon>Methanomicrobia</taxon>
        <taxon>Methanosarcinales</taxon>
        <taxon>Methanosarcinaceae</taxon>
        <taxon>Methanolobus</taxon>
    </lineage>
</organism>
<dbReference type="InterPro" id="IPR024072">
    <property type="entry name" value="DHFR-like_dom_sf"/>
</dbReference>
<comment type="caution">
    <text evidence="2">The sequence shown here is derived from an EMBL/GenBank/DDBJ whole genome shotgun (WGS) entry which is preliminary data.</text>
</comment>
<dbReference type="Pfam" id="PF01872">
    <property type="entry name" value="RibD_C"/>
    <property type="match status" value="1"/>
</dbReference>
<dbReference type="PANTHER" id="PTHR38011:SF11">
    <property type="entry name" value="2,5-DIAMINO-6-RIBOSYLAMINO-4(3H)-PYRIMIDINONE 5'-PHOSPHATE REDUCTASE"/>
    <property type="match status" value="1"/>
</dbReference>
<dbReference type="GO" id="GO:0008703">
    <property type="term" value="F:5-amino-6-(5-phosphoribosylamino)uracil reductase activity"/>
    <property type="evidence" value="ECO:0007669"/>
    <property type="project" value="InterPro"/>
</dbReference>
<dbReference type="GO" id="GO:0009231">
    <property type="term" value="P:riboflavin biosynthetic process"/>
    <property type="evidence" value="ECO:0007669"/>
    <property type="project" value="InterPro"/>
</dbReference>
<gene>
    <name evidence="2" type="ORF">MettiDRAFT_3005</name>
</gene>
<dbReference type="STRING" id="1090322.MettiDRAFT_3005"/>
<evidence type="ECO:0000313" key="2">
    <source>
        <dbReference type="EMBL" id="ETA69503.1"/>
    </source>
</evidence>
<dbReference type="OrthoDB" id="7348at2157"/>
<dbReference type="Proteomes" id="UP000019483">
    <property type="component" value="Unassembled WGS sequence"/>
</dbReference>
<dbReference type="InterPro" id="IPR002734">
    <property type="entry name" value="RibDG_C"/>
</dbReference>
<proteinExistence type="predicted"/>
<dbReference type="PANTHER" id="PTHR38011">
    <property type="entry name" value="DIHYDROFOLATE REDUCTASE FAMILY PROTEIN (AFU_ORTHOLOGUE AFUA_8G06820)"/>
    <property type="match status" value="1"/>
</dbReference>
<feature type="domain" description="Bacterial bifunctional deaminase-reductase C-terminal" evidence="1">
    <location>
        <begin position="3"/>
        <end position="166"/>
    </location>
</feature>
<dbReference type="RefSeq" id="WP_023846635.1">
    <property type="nucleotide sequence ID" value="NZ_AZAJ01000001.1"/>
</dbReference>
<dbReference type="SUPFAM" id="SSF53597">
    <property type="entry name" value="Dihydrofolate reductase-like"/>
    <property type="match status" value="1"/>
</dbReference>